<dbReference type="AlphaFoldDB" id="A0A7Y9I5C7"/>
<proteinExistence type="predicted"/>
<dbReference type="InterPro" id="IPR051927">
    <property type="entry name" value="Zn_Chap_cDPG_Synth"/>
</dbReference>
<sequence>MRIVVLTGLDPGPLAVARQHLAGHRLPTLDYRTDGQDRLVRSLGDGCGGLDSTTLHCGQRCVPCTVLTDLAHVLGEYSAATWCEGLLIMLPPAIPGWVVLDALGSLPPLVQERLELGSLITALDPVTLPADLESAEPLSSRGIRIGHGDQACGGFLIEELLYSDCYILVGGPGSTADFVLGLELARHVAPHGWATMLGEGPSILPPPDAGRDGYDPVEVGWRTSPGSVAVAHDDGRGRIRTHLAHTRRPLHPGRLKRALGAIIRDCVWTRGRVWVSSVPDRKIAWTSIGPQFSLCNGGRWLADRPERCSGTLDTEGILNWDPELGDRGCWLAFTGENLRPDRIDALLASCELTDEEYALGPGTWRRLPDPLHLHESFGHAHPTTLDLRS</sequence>
<gene>
    <name evidence="2" type="ORF">BKA15_001909</name>
</gene>
<dbReference type="Proteomes" id="UP000569914">
    <property type="component" value="Unassembled WGS sequence"/>
</dbReference>
<keyword evidence="3" id="KW-1185">Reference proteome</keyword>
<dbReference type="RefSeq" id="WP_179750164.1">
    <property type="nucleotide sequence ID" value="NZ_JACCBU010000001.1"/>
</dbReference>
<dbReference type="Pfam" id="PF07683">
    <property type="entry name" value="CobW_C"/>
    <property type="match status" value="1"/>
</dbReference>
<dbReference type="SUPFAM" id="SSF90002">
    <property type="entry name" value="Hypothetical protein YjiA, C-terminal domain"/>
    <property type="match status" value="1"/>
</dbReference>
<evidence type="ECO:0000313" key="2">
    <source>
        <dbReference type="EMBL" id="NYE70580.1"/>
    </source>
</evidence>
<dbReference type="EMBL" id="JACCBU010000001">
    <property type="protein sequence ID" value="NYE70580.1"/>
    <property type="molecule type" value="Genomic_DNA"/>
</dbReference>
<dbReference type="PANTHER" id="PTHR43603">
    <property type="entry name" value="COBW DOMAIN-CONTAINING PROTEIN DDB_G0274527"/>
    <property type="match status" value="1"/>
</dbReference>
<evidence type="ECO:0000259" key="1">
    <source>
        <dbReference type="SMART" id="SM00833"/>
    </source>
</evidence>
<dbReference type="InterPro" id="IPR011629">
    <property type="entry name" value="CobW-like_C"/>
</dbReference>
<organism evidence="2 3">
    <name type="scientific">Microlunatus parietis</name>
    <dbReference type="NCBI Taxonomy" id="682979"/>
    <lineage>
        <taxon>Bacteria</taxon>
        <taxon>Bacillati</taxon>
        <taxon>Actinomycetota</taxon>
        <taxon>Actinomycetes</taxon>
        <taxon>Propionibacteriales</taxon>
        <taxon>Propionibacteriaceae</taxon>
        <taxon>Microlunatus</taxon>
    </lineage>
</organism>
<accession>A0A7Y9I5C7</accession>
<feature type="domain" description="CobW C-terminal" evidence="1">
    <location>
        <begin position="239"/>
        <end position="351"/>
    </location>
</feature>
<evidence type="ECO:0000313" key="3">
    <source>
        <dbReference type="Proteomes" id="UP000569914"/>
    </source>
</evidence>
<dbReference type="SMART" id="SM00833">
    <property type="entry name" value="CobW_C"/>
    <property type="match status" value="1"/>
</dbReference>
<reference evidence="2 3" key="1">
    <citation type="submission" date="2020-07" db="EMBL/GenBank/DDBJ databases">
        <title>Sequencing the genomes of 1000 actinobacteria strains.</title>
        <authorList>
            <person name="Klenk H.-P."/>
        </authorList>
    </citation>
    <scope>NUCLEOTIDE SEQUENCE [LARGE SCALE GENOMIC DNA]</scope>
    <source>
        <strain evidence="2 3">DSM 22083</strain>
    </source>
</reference>
<name>A0A7Y9I5C7_9ACTN</name>
<protein>
    <recommendedName>
        <fullName evidence="1">CobW C-terminal domain-containing protein</fullName>
    </recommendedName>
</protein>
<comment type="caution">
    <text evidence="2">The sequence shown here is derived from an EMBL/GenBank/DDBJ whole genome shotgun (WGS) entry which is preliminary data.</text>
</comment>
<dbReference type="PANTHER" id="PTHR43603:SF1">
    <property type="entry name" value="ZINC-REGULATED GTPASE METALLOPROTEIN ACTIVATOR 1"/>
    <property type="match status" value="1"/>
</dbReference>